<feature type="transmembrane region" description="Helical" evidence="6">
    <location>
        <begin position="376"/>
        <end position="399"/>
    </location>
</feature>
<feature type="transmembrane region" description="Helical" evidence="6">
    <location>
        <begin position="181"/>
        <end position="203"/>
    </location>
</feature>
<evidence type="ECO:0000256" key="5">
    <source>
        <dbReference type="SAM" id="MobiDB-lite"/>
    </source>
</evidence>
<keyword evidence="3 6" id="KW-1133">Transmembrane helix</keyword>
<dbReference type="PANTHER" id="PTHR11785">
    <property type="entry name" value="AMINO ACID TRANSPORTER"/>
    <property type="match status" value="1"/>
</dbReference>
<protein>
    <recommendedName>
        <fullName evidence="9">High-affinity methionine permease</fullName>
    </recommendedName>
</protein>
<feature type="region of interest" description="Disordered" evidence="5">
    <location>
        <begin position="78"/>
        <end position="105"/>
    </location>
</feature>
<dbReference type="Pfam" id="PF13520">
    <property type="entry name" value="AA_permease_2"/>
    <property type="match status" value="1"/>
</dbReference>
<feature type="transmembrane region" description="Helical" evidence="6">
    <location>
        <begin position="507"/>
        <end position="528"/>
    </location>
</feature>
<dbReference type="Proteomes" id="UP001172673">
    <property type="component" value="Unassembled WGS sequence"/>
</dbReference>
<feature type="compositionally biased region" description="Polar residues" evidence="5">
    <location>
        <begin position="78"/>
        <end position="99"/>
    </location>
</feature>
<dbReference type="GO" id="GO:0016020">
    <property type="term" value="C:membrane"/>
    <property type="evidence" value="ECO:0007669"/>
    <property type="project" value="UniProtKB-SubCell"/>
</dbReference>
<feature type="transmembrane region" description="Helical" evidence="6">
    <location>
        <begin position="262"/>
        <end position="280"/>
    </location>
</feature>
<dbReference type="Gene3D" id="1.20.1740.10">
    <property type="entry name" value="Amino acid/polyamine transporter I"/>
    <property type="match status" value="1"/>
</dbReference>
<feature type="region of interest" description="Disordered" evidence="5">
    <location>
        <begin position="605"/>
        <end position="629"/>
    </location>
</feature>
<organism evidence="7 8">
    <name type="scientific">Cladophialophora chaetospira</name>
    <dbReference type="NCBI Taxonomy" id="386627"/>
    <lineage>
        <taxon>Eukaryota</taxon>
        <taxon>Fungi</taxon>
        <taxon>Dikarya</taxon>
        <taxon>Ascomycota</taxon>
        <taxon>Pezizomycotina</taxon>
        <taxon>Eurotiomycetes</taxon>
        <taxon>Chaetothyriomycetidae</taxon>
        <taxon>Chaetothyriales</taxon>
        <taxon>Herpotrichiellaceae</taxon>
        <taxon>Cladophialophora</taxon>
    </lineage>
</organism>
<feature type="region of interest" description="Disordered" evidence="5">
    <location>
        <begin position="119"/>
        <end position="138"/>
    </location>
</feature>
<name>A0AA39CIQ6_9EURO</name>
<evidence type="ECO:0000313" key="8">
    <source>
        <dbReference type="Proteomes" id="UP001172673"/>
    </source>
</evidence>
<evidence type="ECO:0000313" key="7">
    <source>
        <dbReference type="EMBL" id="KAJ9610424.1"/>
    </source>
</evidence>
<dbReference type="PANTHER" id="PTHR11785:SF382">
    <property type="entry name" value="LOW-AFFINITY METHIONINE PERMEASE"/>
    <property type="match status" value="1"/>
</dbReference>
<feature type="compositionally biased region" description="Polar residues" evidence="5">
    <location>
        <begin position="125"/>
        <end position="138"/>
    </location>
</feature>
<evidence type="ECO:0000256" key="3">
    <source>
        <dbReference type="ARBA" id="ARBA00022989"/>
    </source>
</evidence>
<feature type="region of interest" description="Disordered" evidence="5">
    <location>
        <begin position="20"/>
        <end position="57"/>
    </location>
</feature>
<evidence type="ECO:0008006" key="9">
    <source>
        <dbReference type="Google" id="ProtNLM"/>
    </source>
</evidence>
<comment type="subcellular location">
    <subcellularLocation>
        <location evidence="1">Membrane</location>
        <topology evidence="1">Multi-pass membrane protein</topology>
    </subcellularLocation>
</comment>
<sequence>MERPRSLGENLATGISTSFLSSPSLDCRSPVTPRLPRTPRPPRLSSPASSPGYADTLTSASEDEICPIISSAITFSLPTKSSPSAQVGRSKQGRTSRPSNLKPESLHLSSICRSCVENESHPPRAQSTTPSLISQSTHGNCENELTTFSAINLILGKTIGVGVYSVPSSIFAEVGSVGMTLAVWLLGAVISFCGLSVYLDLGTALPRSGGERIYLERIFRQPRMLATCMFMAYVVLLGFSTPNCIILGNYAVSAFGFEPSVWNVRAIAVFVITLACLIHARAPSAGLRVINVLGVGKMMILAAVILSGLASIGRVRATSGSGSIAQQNFTSIWTGTSSKPYNYATALLQVLYCFRGYNTANQVISEVRDPIPTVKFAAPVALTLASLGYVLANVAYFCAVEKDDFRTSGVVVASHFLRNIFGPLWGERILPCFIVISAFGNIAATSFAQARVNQELGAQGLLPKSSFWRKKNAKGAPASGLFLHWLVSIMVIVLPPPGEIYTFLVEIGGYPVSVLSVAIAGGLLYLQIASKERWQSPCPAPRLHTIVFLASNALLLIFPWIDPGRENGSNKRFAYYAYPATSLGVLGIGVVYWLVWQMRNKSESPSAGTPLLQDWSSEATSSQESLCEN</sequence>
<keyword evidence="4 6" id="KW-0472">Membrane</keyword>
<keyword evidence="8" id="KW-1185">Reference proteome</keyword>
<dbReference type="EMBL" id="JAPDRK010000007">
    <property type="protein sequence ID" value="KAJ9610424.1"/>
    <property type="molecule type" value="Genomic_DNA"/>
</dbReference>
<dbReference type="AlphaFoldDB" id="A0AA39CIQ6"/>
<reference evidence="7" key="1">
    <citation type="submission" date="2022-10" db="EMBL/GenBank/DDBJ databases">
        <title>Culturing micro-colonial fungi from biological soil crusts in the Mojave desert and describing Neophaeococcomyces mojavensis, and introducing the new genera and species Taxawa tesnikishii.</title>
        <authorList>
            <person name="Kurbessoian T."/>
            <person name="Stajich J.E."/>
        </authorList>
    </citation>
    <scope>NUCLEOTIDE SEQUENCE</scope>
    <source>
        <strain evidence="7">TK_41</strain>
    </source>
</reference>
<dbReference type="InterPro" id="IPR002293">
    <property type="entry name" value="AA/rel_permease1"/>
</dbReference>
<evidence type="ECO:0000256" key="4">
    <source>
        <dbReference type="ARBA" id="ARBA00023136"/>
    </source>
</evidence>
<gene>
    <name evidence="7" type="ORF">H2200_005201</name>
</gene>
<accession>A0AA39CIQ6</accession>
<feature type="transmembrane region" description="Helical" evidence="6">
    <location>
        <begin position="292"/>
        <end position="312"/>
    </location>
</feature>
<feature type="transmembrane region" description="Helical" evidence="6">
    <location>
        <begin position="224"/>
        <end position="250"/>
    </location>
</feature>
<dbReference type="InterPro" id="IPR050598">
    <property type="entry name" value="AminoAcid_Transporter"/>
</dbReference>
<evidence type="ECO:0000256" key="1">
    <source>
        <dbReference type="ARBA" id="ARBA00004141"/>
    </source>
</evidence>
<feature type="transmembrane region" description="Helical" evidence="6">
    <location>
        <begin position="573"/>
        <end position="595"/>
    </location>
</feature>
<feature type="transmembrane region" description="Helical" evidence="6">
    <location>
        <begin position="475"/>
        <end position="495"/>
    </location>
</feature>
<proteinExistence type="predicted"/>
<dbReference type="GO" id="GO:0015179">
    <property type="term" value="F:L-amino acid transmembrane transporter activity"/>
    <property type="evidence" value="ECO:0007669"/>
    <property type="project" value="TreeGrafter"/>
</dbReference>
<feature type="compositionally biased region" description="Polar residues" evidence="5">
    <location>
        <begin position="614"/>
        <end position="629"/>
    </location>
</feature>
<keyword evidence="2 6" id="KW-0812">Transmembrane</keyword>
<evidence type="ECO:0000256" key="2">
    <source>
        <dbReference type="ARBA" id="ARBA00022692"/>
    </source>
</evidence>
<evidence type="ECO:0000256" key="6">
    <source>
        <dbReference type="SAM" id="Phobius"/>
    </source>
</evidence>
<feature type="transmembrane region" description="Helical" evidence="6">
    <location>
        <begin position="540"/>
        <end position="561"/>
    </location>
</feature>
<comment type="caution">
    <text evidence="7">The sequence shown here is derived from an EMBL/GenBank/DDBJ whole genome shotgun (WGS) entry which is preliminary data.</text>
</comment>